<dbReference type="RefSeq" id="XP_013383588.1">
    <property type="nucleotide sequence ID" value="XM_013528134.2"/>
</dbReference>
<dbReference type="InParanoid" id="A0A1S3HC48"/>
<keyword evidence="3" id="KW-1185">Reference proteome</keyword>
<accession>A0A1S3HC48</accession>
<gene>
    <name evidence="4" type="primary">LOC106153971</name>
</gene>
<dbReference type="KEGG" id="lak:106153971"/>
<dbReference type="PANTHER" id="PTHR46536">
    <property type="entry name" value="ARL14 EFFECTOR PROTEIN"/>
    <property type="match status" value="1"/>
</dbReference>
<dbReference type="AlphaFoldDB" id="A0A1S3HC48"/>
<dbReference type="OrthoDB" id="5984406at2759"/>
<dbReference type="Proteomes" id="UP000085678">
    <property type="component" value="Unplaced"/>
</dbReference>
<sequence length="229" mass="25862">MSILPDQSTGENSNLSSISASRQSESGSSTAGGFDTNTLDSSNLCAVCGKVADENRRVITAEYWREIRQLFPGKENTEISSRQSLICTECHVACCRKREKDRHSPMVVDGEDGDKVKHLRMLAFVNPGKFMEDFDPEKSAREMRKMNRRIYRDNFKKNQLYDDTGRYIDDSSDLCDCLDVECPGCHFPCAKCGSEKCGADCRCNRKWVYEQVEIEGAGLAFRFQQGFPT</sequence>
<dbReference type="GeneID" id="106153971"/>
<protein>
    <submittedName>
        <fullName evidence="4">Uncharacterized protein LOC106153971</fullName>
    </submittedName>
</protein>
<name>A0A1S3HC48_LINAN</name>
<feature type="domain" description="ARF7 effector protein C-terminal" evidence="2">
    <location>
        <begin position="117"/>
        <end position="214"/>
    </location>
</feature>
<dbReference type="Pfam" id="PF14949">
    <property type="entry name" value="ARF7EP_C"/>
    <property type="match status" value="1"/>
</dbReference>
<organism evidence="3 4">
    <name type="scientific">Lingula anatina</name>
    <name type="common">Brachiopod</name>
    <name type="synonym">Lingula unguis</name>
    <dbReference type="NCBI Taxonomy" id="7574"/>
    <lineage>
        <taxon>Eukaryota</taxon>
        <taxon>Metazoa</taxon>
        <taxon>Spiralia</taxon>
        <taxon>Lophotrochozoa</taxon>
        <taxon>Brachiopoda</taxon>
        <taxon>Linguliformea</taxon>
        <taxon>Lingulata</taxon>
        <taxon>Lingulida</taxon>
        <taxon>Linguloidea</taxon>
        <taxon>Lingulidae</taxon>
        <taxon>Lingula</taxon>
    </lineage>
</organism>
<evidence type="ECO:0000313" key="3">
    <source>
        <dbReference type="Proteomes" id="UP000085678"/>
    </source>
</evidence>
<evidence type="ECO:0000313" key="4">
    <source>
        <dbReference type="RefSeq" id="XP_013383588.1"/>
    </source>
</evidence>
<dbReference type="PANTHER" id="PTHR46536:SF3">
    <property type="entry name" value="ARF7 EFFECTOR PROTEIN C-TERMINAL DOMAIN-CONTAINING PROTEIN"/>
    <property type="match status" value="1"/>
</dbReference>
<dbReference type="STRING" id="7574.A0A1S3HC48"/>
<dbReference type="InterPro" id="IPR029264">
    <property type="entry name" value="ARF7EP_C"/>
</dbReference>
<evidence type="ECO:0000259" key="2">
    <source>
        <dbReference type="Pfam" id="PF14949"/>
    </source>
</evidence>
<reference evidence="4" key="1">
    <citation type="submission" date="2025-08" db="UniProtKB">
        <authorList>
            <consortium name="RefSeq"/>
        </authorList>
    </citation>
    <scope>IDENTIFICATION</scope>
    <source>
        <tissue evidence="4">Gonads</tissue>
    </source>
</reference>
<proteinExistence type="predicted"/>
<evidence type="ECO:0000256" key="1">
    <source>
        <dbReference type="SAM" id="MobiDB-lite"/>
    </source>
</evidence>
<feature type="region of interest" description="Disordered" evidence="1">
    <location>
        <begin position="1"/>
        <end position="34"/>
    </location>
</feature>